<protein>
    <submittedName>
        <fullName evidence="1">Uncharacterized protein</fullName>
    </submittedName>
</protein>
<dbReference type="EMBL" id="CAXLJM020000054">
    <property type="protein sequence ID" value="CAL8117509.1"/>
    <property type="molecule type" value="Genomic_DNA"/>
</dbReference>
<organism evidence="1 2">
    <name type="scientific">Orchesella dallaii</name>
    <dbReference type="NCBI Taxonomy" id="48710"/>
    <lineage>
        <taxon>Eukaryota</taxon>
        <taxon>Metazoa</taxon>
        <taxon>Ecdysozoa</taxon>
        <taxon>Arthropoda</taxon>
        <taxon>Hexapoda</taxon>
        <taxon>Collembola</taxon>
        <taxon>Entomobryomorpha</taxon>
        <taxon>Entomobryoidea</taxon>
        <taxon>Orchesellidae</taxon>
        <taxon>Orchesellinae</taxon>
        <taxon>Orchesella</taxon>
    </lineage>
</organism>
<sequence>MKESVEETPGKEGYDNWGSFSFRSSKAKTNKAPSQVPEELDPGVWWYSGPCFMETAIVPGYLCAVVERQDYDFLSGLKDGCSMPAVEESLRKNKTKTSNSFN</sequence>
<comment type="caution">
    <text evidence="1">The sequence shown here is derived from an EMBL/GenBank/DDBJ whole genome shotgun (WGS) entry which is preliminary data.</text>
</comment>
<evidence type="ECO:0000313" key="2">
    <source>
        <dbReference type="Proteomes" id="UP001642540"/>
    </source>
</evidence>
<proteinExistence type="predicted"/>
<dbReference type="Proteomes" id="UP001642540">
    <property type="component" value="Unassembled WGS sequence"/>
</dbReference>
<reference evidence="1 2" key="1">
    <citation type="submission" date="2024-08" db="EMBL/GenBank/DDBJ databases">
        <authorList>
            <person name="Cucini C."/>
            <person name="Frati F."/>
        </authorList>
    </citation>
    <scope>NUCLEOTIDE SEQUENCE [LARGE SCALE GENOMIC DNA]</scope>
</reference>
<accession>A0ABP1R267</accession>
<name>A0ABP1R267_9HEXA</name>
<gene>
    <name evidence="1" type="ORF">ODALV1_LOCUS17728</name>
</gene>
<evidence type="ECO:0000313" key="1">
    <source>
        <dbReference type="EMBL" id="CAL8117509.1"/>
    </source>
</evidence>
<keyword evidence="2" id="KW-1185">Reference proteome</keyword>